<dbReference type="KEGG" id="dmm:dnm_044720"/>
<dbReference type="Gene3D" id="3.40.50.2300">
    <property type="match status" value="1"/>
</dbReference>
<organism evidence="3 4">
    <name type="scientific">Desulfonema magnum</name>
    <dbReference type="NCBI Taxonomy" id="45655"/>
    <lineage>
        <taxon>Bacteria</taxon>
        <taxon>Pseudomonadati</taxon>
        <taxon>Thermodesulfobacteriota</taxon>
        <taxon>Desulfobacteria</taxon>
        <taxon>Desulfobacterales</taxon>
        <taxon>Desulfococcaceae</taxon>
        <taxon>Desulfonema</taxon>
    </lineage>
</organism>
<accession>A0A975BMU8</accession>
<name>A0A975BMU8_9BACT</name>
<dbReference type="CDD" id="cd17536">
    <property type="entry name" value="REC_YesN-like"/>
    <property type="match status" value="1"/>
</dbReference>
<evidence type="ECO:0000313" key="3">
    <source>
        <dbReference type="EMBL" id="QTA88426.1"/>
    </source>
</evidence>
<sequence length="158" mass="18023">MSIKSSRPSASKPVLPILFVDDEPTTHLIIKNHLKGWNVKSAYSAEEALDILNKHHILIVITDISMPGMDGITFLREIRKTRGIIQVIIVTASDRIDDLINAFEAGATDFLLKPFKKEDIEEALENIVSKINRWKATMKTLFEKRRRVNLENIFPLDD</sequence>
<dbReference type="InterPro" id="IPR011006">
    <property type="entry name" value="CheY-like_superfamily"/>
</dbReference>
<dbReference type="Proteomes" id="UP000663722">
    <property type="component" value="Chromosome"/>
</dbReference>
<reference evidence="3" key="1">
    <citation type="journal article" date="2021" name="Microb. Physiol.">
        <title>Proteogenomic Insights into the Physiology of Marine, Sulfate-Reducing, Filamentous Desulfonema limicola and Desulfonema magnum.</title>
        <authorList>
            <person name="Schnaars V."/>
            <person name="Wohlbrand L."/>
            <person name="Scheve S."/>
            <person name="Hinrichs C."/>
            <person name="Reinhardt R."/>
            <person name="Rabus R."/>
        </authorList>
    </citation>
    <scope>NUCLEOTIDE SEQUENCE</scope>
    <source>
        <strain evidence="3">4be13</strain>
    </source>
</reference>
<evidence type="ECO:0000256" key="1">
    <source>
        <dbReference type="PROSITE-ProRule" id="PRU00169"/>
    </source>
</evidence>
<feature type="modified residue" description="4-aspartylphosphate" evidence="1">
    <location>
        <position position="63"/>
    </location>
</feature>
<protein>
    <submittedName>
        <fullName evidence="3">Two component system response regulator</fullName>
    </submittedName>
</protein>
<dbReference type="EMBL" id="CP061800">
    <property type="protein sequence ID" value="QTA88426.1"/>
    <property type="molecule type" value="Genomic_DNA"/>
</dbReference>
<dbReference type="InterPro" id="IPR001789">
    <property type="entry name" value="Sig_transdc_resp-reg_receiver"/>
</dbReference>
<evidence type="ECO:0000313" key="4">
    <source>
        <dbReference type="Proteomes" id="UP000663722"/>
    </source>
</evidence>
<dbReference type="GO" id="GO:0000160">
    <property type="term" value="P:phosphorelay signal transduction system"/>
    <property type="evidence" value="ECO:0007669"/>
    <property type="project" value="InterPro"/>
</dbReference>
<dbReference type="PROSITE" id="PS50110">
    <property type="entry name" value="RESPONSE_REGULATORY"/>
    <property type="match status" value="1"/>
</dbReference>
<dbReference type="InterPro" id="IPR052048">
    <property type="entry name" value="ST_Response_Regulator"/>
</dbReference>
<dbReference type="SUPFAM" id="SSF52172">
    <property type="entry name" value="CheY-like"/>
    <property type="match status" value="1"/>
</dbReference>
<dbReference type="RefSeq" id="WP_207683199.1">
    <property type="nucleotide sequence ID" value="NZ_CP061800.1"/>
</dbReference>
<keyword evidence="1" id="KW-0597">Phosphoprotein</keyword>
<dbReference type="AlphaFoldDB" id="A0A975BMU8"/>
<dbReference type="SMART" id="SM00448">
    <property type="entry name" value="REC"/>
    <property type="match status" value="1"/>
</dbReference>
<dbReference type="PANTHER" id="PTHR43228:SF1">
    <property type="entry name" value="TWO-COMPONENT RESPONSE REGULATOR ARR22"/>
    <property type="match status" value="1"/>
</dbReference>
<gene>
    <name evidence="3" type="ORF">dnm_044720</name>
</gene>
<evidence type="ECO:0000259" key="2">
    <source>
        <dbReference type="PROSITE" id="PS50110"/>
    </source>
</evidence>
<dbReference type="PANTHER" id="PTHR43228">
    <property type="entry name" value="TWO-COMPONENT RESPONSE REGULATOR"/>
    <property type="match status" value="1"/>
</dbReference>
<proteinExistence type="predicted"/>
<feature type="domain" description="Response regulatory" evidence="2">
    <location>
        <begin position="16"/>
        <end position="128"/>
    </location>
</feature>
<keyword evidence="4" id="KW-1185">Reference proteome</keyword>
<dbReference type="Pfam" id="PF00072">
    <property type="entry name" value="Response_reg"/>
    <property type="match status" value="1"/>
</dbReference>